<dbReference type="AlphaFoldDB" id="A0A3Q8AXP4"/>
<dbReference type="EMBL" id="KY084568">
    <property type="protein sequence ID" value="ASQ41177.1"/>
    <property type="molecule type" value="Genomic_DNA"/>
</dbReference>
<reference evidence="1" key="1">
    <citation type="submission" date="2016-11" db="EMBL/GenBank/DDBJ databases">
        <title>Region harboring genes involved in magnetosome formation of Candidatus Magnetananas rongchenensis.</title>
        <authorList>
            <person name="Wang M."/>
            <person name="Chen Y.-R."/>
            <person name="Zhang W."/>
            <person name="Pan H."/>
            <person name="Xiao T."/>
            <person name="Wu L.-F."/>
        </authorList>
    </citation>
    <scope>NUCLEOTIDE SEQUENCE</scope>
</reference>
<proteinExistence type="predicted"/>
<protein>
    <submittedName>
        <fullName evidence="1">Magnetosome protein Mad10</fullName>
    </submittedName>
</protein>
<accession>A0A3Q8AXP4</accession>
<sequence>MDENTKHKVEHIGDTVIDTLEKGIDTLGSYLCSVKKAFRGVFLTYDLYELKRKQKKTLKKIGVRLSEIKYTNPEHEVFKDEDITKLFYDLNNITDNIDSRIFEREDRLYSGNKMQYAMIY</sequence>
<name>A0A3Q8AXP4_9BACT</name>
<evidence type="ECO:0000313" key="1">
    <source>
        <dbReference type="EMBL" id="ASQ41177.1"/>
    </source>
</evidence>
<organism evidence="1">
    <name type="scientific">Candidatus Magnetananas rongchengensis</name>
    <dbReference type="NCBI Taxonomy" id="1463558"/>
    <lineage>
        <taxon>Bacteria</taxon>
        <taxon>Pseudomonadati</taxon>
        <taxon>Thermodesulfobacteriota</taxon>
        <taxon>Desulfobacteria</taxon>
        <taxon>Desulfobacterales</taxon>
        <taxon>Desulfobacteraceae</taxon>
        <taxon>Candidatus Magnetananas</taxon>
    </lineage>
</organism>
<gene>
    <name evidence="1" type="primary">mad10</name>
</gene>